<keyword evidence="5 11" id="KW-0285">Flavoprotein</keyword>
<keyword evidence="4 11" id="KW-0028">Amino-acid biosynthesis</keyword>
<evidence type="ECO:0000256" key="8">
    <source>
        <dbReference type="ARBA" id="ARBA00022857"/>
    </source>
</evidence>
<dbReference type="PIRSF" id="PIRSF001456">
    <property type="entry name" value="Chorismate_synth"/>
    <property type="match status" value="1"/>
</dbReference>
<dbReference type="PANTHER" id="PTHR21085:SF0">
    <property type="entry name" value="CHORISMATE SYNTHASE"/>
    <property type="match status" value="1"/>
</dbReference>
<dbReference type="InterPro" id="IPR020541">
    <property type="entry name" value="Chorismate_synthase_CS"/>
</dbReference>
<dbReference type="PROSITE" id="PS00789">
    <property type="entry name" value="CHORISMATE_SYNTHASE_3"/>
    <property type="match status" value="1"/>
</dbReference>
<dbReference type="CDD" id="cd07304">
    <property type="entry name" value="Chorismate_synthase"/>
    <property type="match status" value="1"/>
</dbReference>
<comment type="similarity">
    <text evidence="2 11">Belongs to the chorismate synthase family.</text>
</comment>
<dbReference type="EMBL" id="JBJIAA010000006">
    <property type="protein sequence ID" value="MFL0250397.1"/>
    <property type="molecule type" value="Genomic_DNA"/>
</dbReference>
<dbReference type="NCBIfam" id="TIGR00033">
    <property type="entry name" value="aroC"/>
    <property type="match status" value="1"/>
</dbReference>
<feature type="binding site" evidence="11">
    <location>
        <position position="53"/>
    </location>
    <ligand>
        <name>NADP(+)</name>
        <dbReference type="ChEBI" id="CHEBI:58349"/>
    </ligand>
</feature>
<dbReference type="InterPro" id="IPR000453">
    <property type="entry name" value="Chorismate_synth"/>
</dbReference>
<dbReference type="PANTHER" id="PTHR21085">
    <property type="entry name" value="CHORISMATE SYNTHASE"/>
    <property type="match status" value="1"/>
</dbReference>
<evidence type="ECO:0000256" key="6">
    <source>
        <dbReference type="ARBA" id="ARBA00022643"/>
    </source>
</evidence>
<dbReference type="RefSeq" id="WP_406787067.1">
    <property type="nucleotide sequence ID" value="NZ_JBJIAA010000006.1"/>
</dbReference>
<comment type="cofactor">
    <cofactor evidence="11">
        <name>FMNH2</name>
        <dbReference type="ChEBI" id="CHEBI:57618"/>
    </cofactor>
    <text evidence="11">Reduced FMN (FMNH(2)).</text>
</comment>
<protein>
    <recommendedName>
        <fullName evidence="3 11">Chorismate synthase</fullName>
        <shortName evidence="11">CS</shortName>
        <ecNumber evidence="3 11">4.2.3.5</ecNumber>
    </recommendedName>
    <alternativeName>
        <fullName evidence="11">5-enolpyruvylshikimate-3-phosphate phospholyase</fullName>
    </alternativeName>
</protein>
<evidence type="ECO:0000256" key="3">
    <source>
        <dbReference type="ARBA" id="ARBA00013036"/>
    </source>
</evidence>
<evidence type="ECO:0000256" key="1">
    <source>
        <dbReference type="ARBA" id="ARBA00005044"/>
    </source>
</evidence>
<evidence type="ECO:0000256" key="7">
    <source>
        <dbReference type="ARBA" id="ARBA00022827"/>
    </source>
</evidence>
<evidence type="ECO:0000256" key="5">
    <source>
        <dbReference type="ARBA" id="ARBA00022630"/>
    </source>
</evidence>
<dbReference type="EC" id="4.2.3.5" evidence="3 11"/>
<keyword evidence="7 11" id="KW-0274">FAD</keyword>
<dbReference type="InterPro" id="IPR035904">
    <property type="entry name" value="Chorismate_synth_AroC_sf"/>
</dbReference>
<comment type="caution">
    <text evidence="12">The sequence shown here is derived from an EMBL/GenBank/DDBJ whole genome shotgun (WGS) entry which is preliminary data.</text>
</comment>
<comment type="catalytic activity">
    <reaction evidence="11">
        <text>5-O-(1-carboxyvinyl)-3-phosphoshikimate = chorismate + phosphate</text>
        <dbReference type="Rhea" id="RHEA:21020"/>
        <dbReference type="ChEBI" id="CHEBI:29748"/>
        <dbReference type="ChEBI" id="CHEBI:43474"/>
        <dbReference type="ChEBI" id="CHEBI:57701"/>
        <dbReference type="EC" id="4.2.3.5"/>
    </reaction>
</comment>
<comment type="function">
    <text evidence="11">Catalyzes the anti-1,4-elimination of the C-3 phosphate and the C-6 proR hydrogen from 5-enolpyruvylshikimate-3-phosphate (EPSP) to yield chorismate, which is the branch point compound that serves as the starting substrate for the three terminal pathways of aromatic amino acid biosynthesis. This reaction introduces a second double bond into the aromatic ring system.</text>
</comment>
<dbReference type="NCBIfam" id="NF003793">
    <property type="entry name" value="PRK05382.1"/>
    <property type="match status" value="1"/>
</dbReference>
<feature type="binding site" evidence="11">
    <location>
        <position position="47"/>
    </location>
    <ligand>
        <name>NADP(+)</name>
        <dbReference type="ChEBI" id="CHEBI:58349"/>
    </ligand>
</feature>
<dbReference type="Proteomes" id="UP001623592">
    <property type="component" value="Unassembled WGS sequence"/>
</dbReference>
<evidence type="ECO:0000256" key="4">
    <source>
        <dbReference type="ARBA" id="ARBA00022605"/>
    </source>
</evidence>
<feature type="binding site" evidence="11">
    <location>
        <position position="290"/>
    </location>
    <ligand>
        <name>FMN</name>
        <dbReference type="ChEBI" id="CHEBI:58210"/>
    </ligand>
</feature>
<keyword evidence="6 11" id="KW-0288">FMN</keyword>
<evidence type="ECO:0000256" key="9">
    <source>
        <dbReference type="ARBA" id="ARBA00023141"/>
    </source>
</evidence>
<feature type="binding site" evidence="11">
    <location>
        <begin position="125"/>
        <end position="127"/>
    </location>
    <ligand>
        <name>FMN</name>
        <dbReference type="ChEBI" id="CHEBI:58210"/>
    </ligand>
</feature>
<keyword evidence="13" id="KW-1185">Reference proteome</keyword>
<comment type="caution">
    <text evidence="11">Lacks conserved residue(s) required for the propagation of feature annotation.</text>
</comment>
<dbReference type="Pfam" id="PF01264">
    <property type="entry name" value="Chorismate_synt"/>
    <property type="match status" value="1"/>
</dbReference>
<evidence type="ECO:0000313" key="12">
    <source>
        <dbReference type="EMBL" id="MFL0250397.1"/>
    </source>
</evidence>
<proteinExistence type="inferred from homology"/>
<keyword evidence="10 11" id="KW-0456">Lyase</keyword>
<name>A0ABW8TDW0_9CLOT</name>
<comment type="pathway">
    <text evidence="1 11">Metabolic intermediate biosynthesis; chorismate biosynthesis; chorismate from D-erythrose 4-phosphate and phosphoenolpyruvate: step 7/7.</text>
</comment>
<dbReference type="Gene3D" id="3.60.150.10">
    <property type="entry name" value="Chorismate synthase AroC"/>
    <property type="match status" value="1"/>
</dbReference>
<evidence type="ECO:0000313" key="13">
    <source>
        <dbReference type="Proteomes" id="UP001623592"/>
    </source>
</evidence>
<comment type="subunit">
    <text evidence="11">Homotetramer.</text>
</comment>
<keyword evidence="8 11" id="KW-0521">NADP</keyword>
<gene>
    <name evidence="11 12" type="primary">aroC</name>
    <name evidence="12" type="ORF">ACJDT4_08165</name>
</gene>
<feature type="binding site" evidence="11">
    <location>
        <position position="332"/>
    </location>
    <ligand>
        <name>FMN</name>
        <dbReference type="ChEBI" id="CHEBI:58210"/>
    </ligand>
</feature>
<accession>A0ABW8TDW0</accession>
<dbReference type="GO" id="GO:0004107">
    <property type="term" value="F:chorismate synthase activity"/>
    <property type="evidence" value="ECO:0007669"/>
    <property type="project" value="UniProtKB-EC"/>
</dbReference>
<organism evidence="12 13">
    <name type="scientific">Clostridium neuense</name>
    <dbReference type="NCBI Taxonomy" id="1728934"/>
    <lineage>
        <taxon>Bacteria</taxon>
        <taxon>Bacillati</taxon>
        <taxon>Bacillota</taxon>
        <taxon>Clostridia</taxon>
        <taxon>Eubacteriales</taxon>
        <taxon>Clostridiaceae</taxon>
        <taxon>Clostridium</taxon>
    </lineage>
</organism>
<evidence type="ECO:0000256" key="11">
    <source>
        <dbReference type="HAMAP-Rule" id="MF_00300"/>
    </source>
</evidence>
<dbReference type="SUPFAM" id="SSF103263">
    <property type="entry name" value="Chorismate synthase, AroC"/>
    <property type="match status" value="1"/>
</dbReference>
<evidence type="ECO:0000256" key="10">
    <source>
        <dbReference type="ARBA" id="ARBA00023239"/>
    </source>
</evidence>
<reference evidence="12 13" key="1">
    <citation type="submission" date="2024-11" db="EMBL/GenBank/DDBJ databases">
        <authorList>
            <person name="Heng Y.C."/>
            <person name="Lim A.C.H."/>
            <person name="Lee J.K.Y."/>
            <person name="Kittelmann S."/>
        </authorList>
    </citation>
    <scope>NUCLEOTIDE SEQUENCE [LARGE SCALE GENOMIC DNA]</scope>
    <source>
        <strain evidence="12 13">WILCCON 0114</strain>
    </source>
</reference>
<sequence length="359" mass="38808">MSGVWGNKVQVSIFGESHGKAIGIVIDGLEPGVEIDMEAVNKEMARRAPGKNKLSTQRKEGDEVQIVSGFFNGKTTGTPLTGLIWNSDQHSSDYSNIKDNPRPGHADYTGFVKYNGFNDYRGGGHFSGRITAPLVFAGAVAKQILMKKNIVIGSHILSIHNVKEDYFDKVNINEETLKALTSKEFPVLDDAKGIEMKEAILSAKNDLNSVGGVIECCALNLPVGLGDPFFDSVESTLSHLLFSVPAVKGVEFGLGFDITKLKGSEANDEYYYDEAANVKTYTNNNGGILGGITNGMPLIFRAAIKPTASIYKQQKTVNLKTKENDDIAVVGRHDPCITLRAVPVIEAVCAIGILDIISR</sequence>
<dbReference type="HAMAP" id="MF_00300">
    <property type="entry name" value="Chorismate_synth"/>
    <property type="match status" value="1"/>
</dbReference>
<dbReference type="PROSITE" id="PS00788">
    <property type="entry name" value="CHORISMATE_SYNTHASE_2"/>
    <property type="match status" value="1"/>
</dbReference>
<feature type="binding site" evidence="11">
    <location>
        <begin position="305"/>
        <end position="309"/>
    </location>
    <ligand>
        <name>FMN</name>
        <dbReference type="ChEBI" id="CHEBI:58210"/>
    </ligand>
</feature>
<keyword evidence="9 11" id="KW-0057">Aromatic amino acid biosynthesis</keyword>
<evidence type="ECO:0000256" key="2">
    <source>
        <dbReference type="ARBA" id="ARBA00008014"/>
    </source>
</evidence>